<name>A0A843W1G2_COLES</name>
<evidence type="ECO:0000313" key="3">
    <source>
        <dbReference type="Proteomes" id="UP000652761"/>
    </source>
</evidence>
<feature type="domain" description="Glyceraldehyde 3-phosphate dehydrogenase NAD(P) binding" evidence="1">
    <location>
        <begin position="49"/>
        <end position="83"/>
    </location>
</feature>
<dbReference type="Proteomes" id="UP000652761">
    <property type="component" value="Unassembled WGS sequence"/>
</dbReference>
<dbReference type="InterPro" id="IPR020828">
    <property type="entry name" value="GlycerAld_3-P_DH_NAD(P)-bd"/>
</dbReference>
<comment type="caution">
    <text evidence="2">The sequence shown here is derived from an EMBL/GenBank/DDBJ whole genome shotgun (WGS) entry which is preliminary data.</text>
</comment>
<dbReference type="EMBL" id="NMUH01002632">
    <property type="protein sequence ID" value="MQM01177.1"/>
    <property type="molecule type" value="Genomic_DNA"/>
</dbReference>
<dbReference type="Gene3D" id="3.40.50.720">
    <property type="entry name" value="NAD(P)-binding Rossmann-like Domain"/>
    <property type="match status" value="1"/>
</dbReference>
<organism evidence="2 3">
    <name type="scientific">Colocasia esculenta</name>
    <name type="common">Wild taro</name>
    <name type="synonym">Arum esculentum</name>
    <dbReference type="NCBI Taxonomy" id="4460"/>
    <lineage>
        <taxon>Eukaryota</taxon>
        <taxon>Viridiplantae</taxon>
        <taxon>Streptophyta</taxon>
        <taxon>Embryophyta</taxon>
        <taxon>Tracheophyta</taxon>
        <taxon>Spermatophyta</taxon>
        <taxon>Magnoliopsida</taxon>
        <taxon>Liliopsida</taxon>
        <taxon>Araceae</taxon>
        <taxon>Aroideae</taxon>
        <taxon>Colocasieae</taxon>
        <taxon>Colocasia</taxon>
    </lineage>
</organism>
<accession>A0A843W1G2</accession>
<evidence type="ECO:0000313" key="2">
    <source>
        <dbReference type="EMBL" id="MQM01177.1"/>
    </source>
</evidence>
<protein>
    <recommendedName>
        <fullName evidence="1">Glyceraldehyde 3-phosphate dehydrogenase NAD(P) binding domain-containing protein</fullName>
    </recommendedName>
</protein>
<sequence>MWGKVRSGRKERGEEALIQEQALAAALLLQQTGVQLPYSRQQAGAAPAGFGRIGRLVARAMLMSEDVELVAVNDPFISTDYMECGLIIINFIQVYVIEKVESLEELATIGTSGLVKSEGSSRVVRASFGHHSEGSSRARLPHTFREGNEPVQLLHCQLFETHFEIKSFLLAINQLDQMIDEQCFLYIRQKFL</sequence>
<proteinExistence type="predicted"/>
<dbReference type="InterPro" id="IPR036291">
    <property type="entry name" value="NAD(P)-bd_dom_sf"/>
</dbReference>
<evidence type="ECO:0000259" key="1">
    <source>
        <dbReference type="Pfam" id="PF00044"/>
    </source>
</evidence>
<dbReference type="SUPFAM" id="SSF51735">
    <property type="entry name" value="NAD(P)-binding Rossmann-fold domains"/>
    <property type="match status" value="1"/>
</dbReference>
<dbReference type="OrthoDB" id="1152826at2759"/>
<dbReference type="Pfam" id="PF00044">
    <property type="entry name" value="Gp_dh_N"/>
    <property type="match status" value="1"/>
</dbReference>
<reference evidence="2" key="1">
    <citation type="submission" date="2017-07" db="EMBL/GenBank/DDBJ databases">
        <title>Taro Niue Genome Assembly and Annotation.</title>
        <authorList>
            <person name="Atibalentja N."/>
            <person name="Keating K."/>
            <person name="Fields C.J."/>
        </authorList>
    </citation>
    <scope>NUCLEOTIDE SEQUENCE</scope>
    <source>
        <strain evidence="2">Niue_2</strain>
        <tissue evidence="2">Leaf</tissue>
    </source>
</reference>
<dbReference type="GO" id="GO:0051287">
    <property type="term" value="F:NAD binding"/>
    <property type="evidence" value="ECO:0007669"/>
    <property type="project" value="InterPro"/>
</dbReference>
<keyword evidence="3" id="KW-1185">Reference proteome</keyword>
<gene>
    <name evidence="2" type="ORF">Taro_033926</name>
</gene>
<dbReference type="AlphaFoldDB" id="A0A843W1G2"/>